<name>A0A8S1QXI0_9CILI</name>
<dbReference type="CDD" id="cd00060">
    <property type="entry name" value="FHA"/>
    <property type="match status" value="1"/>
</dbReference>
<proteinExistence type="predicted"/>
<sequence>MDNREFYLDVIQRPSTPYLIIQSRHKKQKKQEKAVLVISFQNAEPIKIGRGHQCDIQISDISVSRLHAYIKYQDGLLSFLIIKVNLDLQANQFNRIKLNNKKQTSKLDEQS</sequence>
<keyword evidence="4" id="KW-1185">Reference proteome</keyword>
<dbReference type="InterPro" id="IPR000253">
    <property type="entry name" value="FHA_dom"/>
</dbReference>
<dbReference type="PANTHER" id="PTHR46210">
    <property type="entry name" value="FHA DOMAIN-CONTAINING PROTEIN"/>
    <property type="match status" value="1"/>
</dbReference>
<evidence type="ECO:0000259" key="1">
    <source>
        <dbReference type="PROSITE" id="PS50006"/>
    </source>
</evidence>
<accession>A0A8S1QXI0</accession>
<dbReference type="PANTHER" id="PTHR46210:SF1">
    <property type="entry name" value="FHA DOMAIN-CONTAINING PROTEIN"/>
    <property type="match status" value="1"/>
</dbReference>
<dbReference type="Proteomes" id="UP000692954">
    <property type="component" value="Unassembled WGS sequence"/>
</dbReference>
<dbReference type="Pfam" id="PF00498">
    <property type="entry name" value="FHA"/>
    <property type="match status" value="1"/>
</dbReference>
<protein>
    <recommendedName>
        <fullName evidence="1">FHA domain-containing protein</fullName>
    </recommendedName>
</protein>
<organism evidence="3 4">
    <name type="scientific">Paramecium sonneborni</name>
    <dbReference type="NCBI Taxonomy" id="65129"/>
    <lineage>
        <taxon>Eukaryota</taxon>
        <taxon>Sar</taxon>
        <taxon>Alveolata</taxon>
        <taxon>Ciliophora</taxon>
        <taxon>Intramacronucleata</taxon>
        <taxon>Oligohymenophorea</taxon>
        <taxon>Peniculida</taxon>
        <taxon>Parameciidae</taxon>
        <taxon>Paramecium</taxon>
    </lineage>
</organism>
<dbReference type="EMBL" id="CAJJDN010000126">
    <property type="protein sequence ID" value="CAD8120421.1"/>
    <property type="molecule type" value="Genomic_DNA"/>
</dbReference>
<dbReference type="AlphaFoldDB" id="A0A8S1QXI0"/>
<comment type="caution">
    <text evidence="3">The sequence shown here is derived from an EMBL/GenBank/DDBJ whole genome shotgun (WGS) entry which is preliminary data.</text>
</comment>
<dbReference type="OrthoDB" id="264354at2759"/>
<evidence type="ECO:0000313" key="3">
    <source>
        <dbReference type="EMBL" id="CAD8120421.1"/>
    </source>
</evidence>
<dbReference type="PROSITE" id="PS50006">
    <property type="entry name" value="FHA_DOMAIN"/>
    <property type="match status" value="1"/>
</dbReference>
<evidence type="ECO:0000313" key="2">
    <source>
        <dbReference type="EMBL" id="CAD8120419.1"/>
    </source>
</evidence>
<gene>
    <name evidence="2" type="ORF">PSON_ATCC_30995.1.T1260056</name>
    <name evidence="3" type="ORF">PSON_ATCC_30995.1.T1260058</name>
</gene>
<evidence type="ECO:0000313" key="4">
    <source>
        <dbReference type="Proteomes" id="UP000692954"/>
    </source>
</evidence>
<feature type="domain" description="FHA" evidence="1">
    <location>
        <begin position="46"/>
        <end position="103"/>
    </location>
</feature>
<dbReference type="EMBL" id="CAJJDN010000126">
    <property type="protein sequence ID" value="CAD8120419.1"/>
    <property type="molecule type" value="Genomic_DNA"/>
</dbReference>
<reference evidence="3" key="1">
    <citation type="submission" date="2021-01" db="EMBL/GenBank/DDBJ databases">
        <authorList>
            <consortium name="Genoscope - CEA"/>
            <person name="William W."/>
        </authorList>
    </citation>
    <scope>NUCLEOTIDE SEQUENCE</scope>
</reference>